<accession>A0A9Q5I656</accession>
<feature type="domain" description="SP-RING-type" evidence="10">
    <location>
        <begin position="354"/>
        <end position="439"/>
    </location>
</feature>
<dbReference type="PANTHER" id="PTHR10782:SF4">
    <property type="entry name" value="TONALLI, ISOFORM E"/>
    <property type="match status" value="1"/>
</dbReference>
<feature type="region of interest" description="Disordered" evidence="9">
    <location>
        <begin position="563"/>
        <end position="733"/>
    </location>
</feature>
<dbReference type="PANTHER" id="PTHR10782">
    <property type="entry name" value="ZINC FINGER MIZ DOMAIN-CONTAINING PROTEIN"/>
    <property type="match status" value="1"/>
</dbReference>
<dbReference type="Pfam" id="PF02891">
    <property type="entry name" value="zf-MIZ"/>
    <property type="match status" value="1"/>
</dbReference>
<dbReference type="GO" id="GO:0016925">
    <property type="term" value="P:protein sumoylation"/>
    <property type="evidence" value="ECO:0007669"/>
    <property type="project" value="TreeGrafter"/>
</dbReference>
<evidence type="ECO:0000256" key="1">
    <source>
        <dbReference type="ARBA" id="ARBA00004718"/>
    </source>
</evidence>
<evidence type="ECO:0000256" key="7">
    <source>
        <dbReference type="ARBA" id="ARBA00022833"/>
    </source>
</evidence>
<dbReference type="InterPro" id="IPR038654">
    <property type="entry name" value="PINIT_sf"/>
</dbReference>
<sequence length="733" mass="80451">MASSSRQDDAAWSDFDNYRHSVKSNTVDRLKQIITGLAEENGVSISKSGKKQELIEKILNELDRYRYSRQVENWARARAVLNQVRTSGMYTSSGANQTFAANHNFSFSNAHGSAYVPPRPATNNFHAVNNIGSNSIGRFDPYAPPRRPHAPGISALSPVKSSPGVSVPIRFKASPFCRTEQAVSSVVECPESTGTMDRRSQTLIFSLSQEHINKLSMPSSRYQLRLYCTTNTFYSPSLSGFRSSTSLCPIEFPVTCEVRVNNAPLTANLKGIKKKPGTAPPADISKLARMAPGHQNRIEIIYVNSQQNTAPKKYYLIVFLVEATSVEQLVDRLRKGKFRSAEEIKAQMARSAVEDDDIVIGKQKMTLKCPLSYTRITIPSRSAKCVHSQCFDAVSWYSVMEQTTTWLCPVCEKTLNPEELIVDGYFESILQQTPESVEEVEVEPDGEWHTSDDKLGSKAWMDAHGHKNAETTLSVPKSKSNSQVRLSSSPQTKSDLANQSSALQTLGDVVVLDSDSENEDETRIKRELSPAYSSPISVNTTRNGSMAVQAKATSSAVIDLTLDSDDEEPAPAAPVSIPKRKAPEAPDVHEDVAQKKSRVDEVAIPMRGEEKLNNGYVNRSSSASSGPEVHSPFPGLTLPLPRQMSSSSVGSAHHHTPPAANSPPPFYYHQPHAPPIPPQNPRRFIPSPYSYQQPPATNGSGVPYNGADASRQDSTTYNPYLSRPNGAAGSRWP</sequence>
<proteinExistence type="inferred from homology"/>
<gene>
    <name evidence="12" type="ORF">A7U60_g560</name>
</gene>
<dbReference type="PROSITE" id="PS51466">
    <property type="entry name" value="PINIT"/>
    <property type="match status" value="1"/>
</dbReference>
<keyword evidence="6" id="KW-0833">Ubl conjugation pathway</keyword>
<reference evidence="12" key="1">
    <citation type="submission" date="2016-06" db="EMBL/GenBank/DDBJ databases">
        <title>Draft Genome sequence of the fungus Inonotus baumii.</title>
        <authorList>
            <person name="Zhu H."/>
            <person name="Lin W."/>
        </authorList>
    </citation>
    <scope>NUCLEOTIDE SEQUENCE</scope>
    <source>
        <strain evidence="12">821</strain>
    </source>
</reference>
<evidence type="ECO:0000256" key="6">
    <source>
        <dbReference type="ARBA" id="ARBA00022786"/>
    </source>
</evidence>
<dbReference type="GO" id="GO:0061665">
    <property type="term" value="F:SUMO ligase activity"/>
    <property type="evidence" value="ECO:0007669"/>
    <property type="project" value="TreeGrafter"/>
</dbReference>
<dbReference type="InterPro" id="IPR013083">
    <property type="entry name" value="Znf_RING/FYVE/PHD"/>
</dbReference>
<evidence type="ECO:0000256" key="3">
    <source>
        <dbReference type="ARBA" id="ARBA00022679"/>
    </source>
</evidence>
<feature type="compositionally biased region" description="Pro residues" evidence="9">
    <location>
        <begin position="660"/>
        <end position="680"/>
    </location>
</feature>
<evidence type="ECO:0000259" key="10">
    <source>
        <dbReference type="PROSITE" id="PS51044"/>
    </source>
</evidence>
<dbReference type="GO" id="GO:0008270">
    <property type="term" value="F:zinc ion binding"/>
    <property type="evidence" value="ECO:0007669"/>
    <property type="project" value="UniProtKB-KW"/>
</dbReference>
<dbReference type="InterPro" id="IPR004181">
    <property type="entry name" value="Znf_MIZ"/>
</dbReference>
<name>A0A9Q5I656_SANBA</name>
<feature type="compositionally biased region" description="Basic and acidic residues" evidence="9">
    <location>
        <begin position="581"/>
        <end position="612"/>
    </location>
</feature>
<dbReference type="PROSITE" id="PS51044">
    <property type="entry name" value="ZF_SP_RING"/>
    <property type="match status" value="1"/>
</dbReference>
<evidence type="ECO:0000313" key="12">
    <source>
        <dbReference type="EMBL" id="OCB92105.1"/>
    </source>
</evidence>
<dbReference type="SUPFAM" id="SSF57850">
    <property type="entry name" value="RING/U-box"/>
    <property type="match status" value="1"/>
</dbReference>
<comment type="pathway">
    <text evidence="1">Protein modification; protein sumoylation.</text>
</comment>
<dbReference type="GO" id="GO:0000785">
    <property type="term" value="C:chromatin"/>
    <property type="evidence" value="ECO:0007669"/>
    <property type="project" value="TreeGrafter"/>
</dbReference>
<keyword evidence="13" id="KW-1185">Reference proteome</keyword>
<evidence type="ECO:0000259" key="11">
    <source>
        <dbReference type="PROSITE" id="PS51466"/>
    </source>
</evidence>
<dbReference type="InterPro" id="IPR023321">
    <property type="entry name" value="PINIT"/>
</dbReference>
<evidence type="ECO:0000313" key="13">
    <source>
        <dbReference type="Proteomes" id="UP000757232"/>
    </source>
</evidence>
<evidence type="ECO:0000256" key="2">
    <source>
        <dbReference type="ARBA" id="ARBA00005383"/>
    </source>
</evidence>
<keyword evidence="3" id="KW-0808">Transferase</keyword>
<organism evidence="12 13">
    <name type="scientific">Sanghuangporus baumii</name>
    <name type="common">Phellinus baumii</name>
    <dbReference type="NCBI Taxonomy" id="108892"/>
    <lineage>
        <taxon>Eukaryota</taxon>
        <taxon>Fungi</taxon>
        <taxon>Dikarya</taxon>
        <taxon>Basidiomycota</taxon>
        <taxon>Agaricomycotina</taxon>
        <taxon>Agaricomycetes</taxon>
        <taxon>Hymenochaetales</taxon>
        <taxon>Hymenochaetaceae</taxon>
        <taxon>Sanghuangporus</taxon>
    </lineage>
</organism>
<keyword evidence="5 8" id="KW-0863">Zinc-finger</keyword>
<evidence type="ECO:0000256" key="8">
    <source>
        <dbReference type="PROSITE-ProRule" id="PRU00452"/>
    </source>
</evidence>
<feature type="compositionally biased region" description="Acidic residues" evidence="9">
    <location>
        <begin position="436"/>
        <end position="445"/>
    </location>
</feature>
<feature type="compositionally biased region" description="Polar residues" evidence="9">
    <location>
        <begin position="689"/>
        <end position="700"/>
    </location>
</feature>
<evidence type="ECO:0000256" key="5">
    <source>
        <dbReference type="ARBA" id="ARBA00022771"/>
    </source>
</evidence>
<dbReference type="AlphaFoldDB" id="A0A9Q5I656"/>
<protein>
    <submittedName>
        <fullName evidence="12">Uncharacterized protein</fullName>
    </submittedName>
</protein>
<feature type="compositionally biased region" description="Polar residues" evidence="9">
    <location>
        <begin position="470"/>
        <end position="497"/>
    </location>
</feature>
<feature type="domain" description="PINIT" evidence="11">
    <location>
        <begin position="157"/>
        <end position="324"/>
    </location>
</feature>
<keyword evidence="4" id="KW-0479">Metal-binding</keyword>
<dbReference type="EMBL" id="LNZH02000032">
    <property type="protein sequence ID" value="OCB92105.1"/>
    <property type="molecule type" value="Genomic_DNA"/>
</dbReference>
<dbReference type="OrthoDB" id="28127at2759"/>
<keyword evidence="7" id="KW-0862">Zinc</keyword>
<feature type="compositionally biased region" description="Polar residues" evidence="9">
    <location>
        <begin position="615"/>
        <end position="625"/>
    </location>
</feature>
<dbReference type="Pfam" id="PF14324">
    <property type="entry name" value="PINIT"/>
    <property type="match status" value="1"/>
</dbReference>
<comment type="similarity">
    <text evidence="2">Belongs to the PIAS family.</text>
</comment>
<dbReference type="Gene3D" id="3.30.40.10">
    <property type="entry name" value="Zinc/RING finger domain, C3HC4 (zinc finger)"/>
    <property type="match status" value="1"/>
</dbReference>
<dbReference type="Proteomes" id="UP000757232">
    <property type="component" value="Unassembled WGS sequence"/>
</dbReference>
<comment type="caution">
    <text evidence="12">The sequence shown here is derived from an EMBL/GenBank/DDBJ whole genome shotgun (WGS) entry which is preliminary data.</text>
</comment>
<dbReference type="Gene3D" id="2.60.120.780">
    <property type="entry name" value="PINIT domain"/>
    <property type="match status" value="1"/>
</dbReference>
<evidence type="ECO:0000256" key="4">
    <source>
        <dbReference type="ARBA" id="ARBA00022723"/>
    </source>
</evidence>
<feature type="region of interest" description="Disordered" evidence="9">
    <location>
        <begin position="434"/>
        <end position="454"/>
    </location>
</feature>
<feature type="region of interest" description="Disordered" evidence="9">
    <location>
        <begin position="467"/>
        <end position="497"/>
    </location>
</feature>
<evidence type="ECO:0000256" key="9">
    <source>
        <dbReference type="SAM" id="MobiDB-lite"/>
    </source>
</evidence>